<keyword evidence="5" id="KW-1185">Reference proteome</keyword>
<dbReference type="Proteomes" id="UP000256964">
    <property type="component" value="Unassembled WGS sequence"/>
</dbReference>
<dbReference type="InterPro" id="IPR019775">
    <property type="entry name" value="WD40_repeat_CS"/>
</dbReference>
<dbReference type="STRING" id="139420.A0A371CQ19"/>
<gene>
    <name evidence="4" type="ORF">OH76DRAFT_1362974</name>
</gene>
<dbReference type="PROSITE" id="PS00678">
    <property type="entry name" value="WD_REPEATS_1"/>
    <property type="match status" value="1"/>
</dbReference>
<dbReference type="AlphaFoldDB" id="A0A371CQ19"/>
<evidence type="ECO:0000313" key="4">
    <source>
        <dbReference type="EMBL" id="RDX42307.1"/>
    </source>
</evidence>
<evidence type="ECO:0000256" key="3">
    <source>
        <dbReference type="PROSITE-ProRule" id="PRU00221"/>
    </source>
</evidence>
<dbReference type="EMBL" id="KZ857487">
    <property type="protein sequence ID" value="RDX42307.1"/>
    <property type="molecule type" value="Genomic_DNA"/>
</dbReference>
<dbReference type="Pfam" id="PF00400">
    <property type="entry name" value="WD40"/>
    <property type="match status" value="1"/>
</dbReference>
<evidence type="ECO:0000313" key="5">
    <source>
        <dbReference type="Proteomes" id="UP000256964"/>
    </source>
</evidence>
<accession>A0A371CQ19</accession>
<dbReference type="InterPro" id="IPR036322">
    <property type="entry name" value="WD40_repeat_dom_sf"/>
</dbReference>
<protein>
    <submittedName>
        <fullName evidence="4">WD40 repeat-like protein</fullName>
    </submittedName>
</protein>
<organism evidence="4 5">
    <name type="scientific">Lentinus brumalis</name>
    <dbReference type="NCBI Taxonomy" id="2498619"/>
    <lineage>
        <taxon>Eukaryota</taxon>
        <taxon>Fungi</taxon>
        <taxon>Dikarya</taxon>
        <taxon>Basidiomycota</taxon>
        <taxon>Agaricomycotina</taxon>
        <taxon>Agaricomycetes</taxon>
        <taxon>Polyporales</taxon>
        <taxon>Polyporaceae</taxon>
        <taxon>Lentinus</taxon>
    </lineage>
</organism>
<evidence type="ECO:0000256" key="2">
    <source>
        <dbReference type="ARBA" id="ARBA00022737"/>
    </source>
</evidence>
<dbReference type="PANTHER" id="PTHR19848">
    <property type="entry name" value="WD40 REPEAT PROTEIN"/>
    <property type="match status" value="1"/>
</dbReference>
<dbReference type="PROSITE" id="PS50082">
    <property type="entry name" value="WD_REPEATS_2"/>
    <property type="match status" value="1"/>
</dbReference>
<dbReference type="InterPro" id="IPR001680">
    <property type="entry name" value="WD40_rpt"/>
</dbReference>
<proteinExistence type="predicted"/>
<dbReference type="OrthoDB" id="3238562at2759"/>
<dbReference type="Gene3D" id="2.130.10.10">
    <property type="entry name" value="YVTN repeat-like/Quinoprotein amine dehydrogenase"/>
    <property type="match status" value="1"/>
</dbReference>
<dbReference type="PANTHER" id="PTHR19848:SF8">
    <property type="entry name" value="F-BOX AND WD REPEAT DOMAIN CONTAINING 7"/>
    <property type="match status" value="1"/>
</dbReference>
<name>A0A371CQ19_9APHY</name>
<keyword evidence="2" id="KW-0677">Repeat</keyword>
<dbReference type="SMART" id="SM00320">
    <property type="entry name" value="WD40"/>
    <property type="match status" value="3"/>
</dbReference>
<feature type="repeat" description="WD" evidence="3">
    <location>
        <begin position="12"/>
        <end position="53"/>
    </location>
</feature>
<evidence type="ECO:0000256" key="1">
    <source>
        <dbReference type="ARBA" id="ARBA00022574"/>
    </source>
</evidence>
<keyword evidence="1 3" id="KW-0853">WD repeat</keyword>
<dbReference type="SUPFAM" id="SSF50978">
    <property type="entry name" value="WD40 repeat-like"/>
    <property type="match status" value="1"/>
</dbReference>
<sequence length="310" mass="33770">MGRRYKEKTILSGGHDKAVASVAFSLSGNYVATAGLDGRVCVWEAEEGTLLHRYSGKSAALCLAWVPSGEETLLFGTADGNIGMLTMAIALNDLSMSGFWAHRKPIEHIAVTGNLLASGAFTELKVWRWHPLGWSFRCEQSLPEPPKTSHNEHDEMLVTSIHWTGTEYHPLLLVTYMHHGCQCVSCPLCLSYLFDPARASLSPDGSLLAISNLATGFDVYRTDTEQPVGMYRHDVGKRQPTPVLFIHGGQAIVGGSTVGAVNIWDMKLGKLHALTVPSVSPRTRYNVKLLNQLTSPRSGSCSSYSGLSRL</sequence>
<dbReference type="PROSITE" id="PS50294">
    <property type="entry name" value="WD_REPEATS_REGION"/>
    <property type="match status" value="1"/>
</dbReference>
<dbReference type="InterPro" id="IPR015943">
    <property type="entry name" value="WD40/YVTN_repeat-like_dom_sf"/>
</dbReference>
<reference evidence="4 5" key="1">
    <citation type="journal article" date="2018" name="Biotechnol. Biofuels">
        <title>Integrative visual omics of the white-rot fungus Polyporus brumalis exposes the biotechnological potential of its oxidative enzymes for delignifying raw plant biomass.</title>
        <authorList>
            <person name="Miyauchi S."/>
            <person name="Rancon A."/>
            <person name="Drula E."/>
            <person name="Hage H."/>
            <person name="Chaduli D."/>
            <person name="Favel A."/>
            <person name="Grisel S."/>
            <person name="Henrissat B."/>
            <person name="Herpoel-Gimbert I."/>
            <person name="Ruiz-Duenas F.J."/>
            <person name="Chevret D."/>
            <person name="Hainaut M."/>
            <person name="Lin J."/>
            <person name="Wang M."/>
            <person name="Pangilinan J."/>
            <person name="Lipzen A."/>
            <person name="Lesage-Meessen L."/>
            <person name="Navarro D."/>
            <person name="Riley R."/>
            <person name="Grigoriev I.V."/>
            <person name="Zhou S."/>
            <person name="Raouche S."/>
            <person name="Rosso M.N."/>
        </authorList>
    </citation>
    <scope>NUCLEOTIDE SEQUENCE [LARGE SCALE GENOMIC DNA]</scope>
    <source>
        <strain evidence="4 5">BRFM 1820</strain>
    </source>
</reference>